<dbReference type="Proteomes" id="UP000225735">
    <property type="component" value="Segment"/>
</dbReference>
<evidence type="ECO:0000313" key="2">
    <source>
        <dbReference type="Proteomes" id="UP000225735"/>
    </source>
</evidence>
<organism evidence="1 2">
    <name type="scientific">Mycobacterium phage Taptic</name>
    <dbReference type="NCBI Taxonomy" id="1920305"/>
    <lineage>
        <taxon>Viruses</taxon>
        <taxon>Duplodnaviria</taxon>
        <taxon>Heunggongvirae</taxon>
        <taxon>Uroviricota</taxon>
        <taxon>Caudoviricetes</taxon>
        <taxon>Northamptonvirus</taxon>
        <taxon>Northamptonvirus taptic</taxon>
    </lineage>
</organism>
<proteinExistence type="predicted"/>
<evidence type="ECO:0000313" key="1">
    <source>
        <dbReference type="EMBL" id="APD19247.1"/>
    </source>
</evidence>
<keyword evidence="2" id="KW-1185">Reference proteome</keyword>
<accession>A0A1J0ME59</accession>
<dbReference type="EMBL" id="KY130461">
    <property type="protein sequence ID" value="APD19247.1"/>
    <property type="molecule type" value="Genomic_DNA"/>
</dbReference>
<gene>
    <name evidence="1" type="ORF">SEA_TAPTIC_17</name>
</gene>
<sequence>MLPVDPAVAIVDEFIAGMRKAFKPDDAVAPPIGGGSVDVWTFAGDGALPDASVCKKGEPFLWVRLDRRYRVRESQFPSAFVGVEKCAVPDIQRAVAVEVGVARCTTMDARPKRSVLEDEATIGIDDSWRVDLALCIAEKALRKAGHAVAVDTVAPMGPEGGLVAWSGMAYVQY</sequence>
<protein>
    <submittedName>
        <fullName evidence="1">Uncharacterized protein</fullName>
    </submittedName>
</protein>
<name>A0A1J0ME59_9CAUD</name>
<reference evidence="1 2" key="1">
    <citation type="submission" date="2016-11" db="EMBL/GenBank/DDBJ databases">
        <authorList>
            <person name="Seier E.R."/>
            <person name="Hipwell C.M."/>
            <person name="Kelliher A.B."/>
            <person name="Lando N.A."/>
            <person name="Tsaousis B.E."/>
            <person name="Esposito E.C."/>
            <person name="Heckman E.L."/>
            <person name="Mageeney C.M."/>
            <person name="Kenna M.A."/>
            <person name="Ware V.C."/>
            <person name="Garlena R.A."/>
            <person name="Russell D.A."/>
            <person name="Pope W.H."/>
            <person name="Jacobs-Sera D."/>
            <person name="Hendrix R.W."/>
            <person name="Hatfull G.F."/>
        </authorList>
    </citation>
    <scope>NUCLEOTIDE SEQUENCE [LARGE SCALE GENOMIC DNA]</scope>
</reference>